<evidence type="ECO:0000313" key="3">
    <source>
        <dbReference type="Proteomes" id="UP001424741"/>
    </source>
</evidence>
<sequence>MKTLQTLAATALVGIVPTTLCATTEPAQMVGLNGYTTDPIFTVGETVNGYTPLGVLDGMAAYAAEDSVRLVCNHELSSSLGAPYSLDNGTVLTGARISVFTIDKESREVVDAELAFGTIYNRAGEVVDASSDLTFGGLNRLCSGYGVQAGQAGFVDDVYLTGEETGGGSMWALDVNGDAIWAAPALGVGGWEAATPLSIPSINETHVALLLGDDRGGAPLYLYIGEKDLTPGAGFLTRNGLATGKLYMWKSEGADQPSEFNGTGAKQSGKFVEVVNFDADMAGQPGFDSLGYATQANLDGQRDALGAFRFSRPEDLHTNPYNGSQVIFNSTGRDLGFDNSDLWGTIYLIDVKLNPAAVKKNVIEAKLTISYDGDDYAMNGVIDPSFGVRSPDNLCWSLDHNAYIQEDRSISAFGDSGEETSIWKLAPHTGDVLRVAQMDRSAIPAGQVDVDPSDLGDWESSGIIDVSEQFGAEKGSLFLFNVQAHSLRGGVIDSAGLVQGGQILFLNK</sequence>
<reference evidence="2 3" key="1">
    <citation type="submission" date="2024-02" db="EMBL/GenBank/DDBJ databases">
        <title>Rubritalea halochordaticola NBRC 107102.</title>
        <authorList>
            <person name="Ichikawa N."/>
            <person name="Katano-Makiyama Y."/>
            <person name="Hidaka K."/>
        </authorList>
    </citation>
    <scope>NUCLEOTIDE SEQUENCE [LARGE SCALE GENOMIC DNA]</scope>
    <source>
        <strain evidence="2 3">NBRC 107102</strain>
    </source>
</reference>
<dbReference type="RefSeq" id="WP_346189365.1">
    <property type="nucleotide sequence ID" value="NZ_BAABRL010000009.1"/>
</dbReference>
<evidence type="ECO:0000313" key="2">
    <source>
        <dbReference type="EMBL" id="GAA5496743.1"/>
    </source>
</evidence>
<feature type="chain" id="PRO_5046181322" description="DUF839 domain-containing protein" evidence="1">
    <location>
        <begin position="23"/>
        <end position="508"/>
    </location>
</feature>
<proteinExistence type="predicted"/>
<evidence type="ECO:0008006" key="4">
    <source>
        <dbReference type="Google" id="ProtNLM"/>
    </source>
</evidence>
<dbReference type="EMBL" id="BAABRL010000009">
    <property type="protein sequence ID" value="GAA5496743.1"/>
    <property type="molecule type" value="Genomic_DNA"/>
</dbReference>
<keyword evidence="3" id="KW-1185">Reference proteome</keyword>
<organism evidence="2 3">
    <name type="scientific">Rubritalea halochordaticola</name>
    <dbReference type="NCBI Taxonomy" id="714537"/>
    <lineage>
        <taxon>Bacteria</taxon>
        <taxon>Pseudomonadati</taxon>
        <taxon>Verrucomicrobiota</taxon>
        <taxon>Verrucomicrobiia</taxon>
        <taxon>Verrucomicrobiales</taxon>
        <taxon>Rubritaleaceae</taxon>
        <taxon>Rubritalea</taxon>
    </lineage>
</organism>
<dbReference type="InterPro" id="IPR008557">
    <property type="entry name" value="PhoX"/>
</dbReference>
<dbReference type="Proteomes" id="UP001424741">
    <property type="component" value="Unassembled WGS sequence"/>
</dbReference>
<keyword evidence="1" id="KW-0732">Signal</keyword>
<name>A0ABP9V232_9BACT</name>
<protein>
    <recommendedName>
        <fullName evidence="4">DUF839 domain-containing protein</fullName>
    </recommendedName>
</protein>
<gene>
    <name evidence="2" type="ORF">Rhal01_02928</name>
</gene>
<comment type="caution">
    <text evidence="2">The sequence shown here is derived from an EMBL/GenBank/DDBJ whole genome shotgun (WGS) entry which is preliminary data.</text>
</comment>
<feature type="signal peptide" evidence="1">
    <location>
        <begin position="1"/>
        <end position="22"/>
    </location>
</feature>
<evidence type="ECO:0000256" key="1">
    <source>
        <dbReference type="SAM" id="SignalP"/>
    </source>
</evidence>
<dbReference type="Pfam" id="PF05787">
    <property type="entry name" value="PhoX"/>
    <property type="match status" value="1"/>
</dbReference>
<accession>A0ABP9V232</accession>